<dbReference type="AlphaFoldDB" id="A0A4R0PC88"/>
<sequence length="208" mass="22371">MAEHPSFVADPVLRDRAESPLTGHYQPGDFGTLADNDPGVTLSERFGLTIVELAAWRGDEEKIRSAVASVMNLKLEGAPGSGAAGENGSAFNTAPGRWLVSGEKAELAAELAGQTGTAGTLTDLSHGRTVIRIDGPRSRWVLSKLFAIDFSERVWPVGHGVSTSHHDIHAAIQRSGADAFDIIVFRSFARSFWHVLCRSSEETGYRVT</sequence>
<name>A0A4R0PC88_9HYPH</name>
<dbReference type="InterPro" id="IPR007375">
    <property type="entry name" value="SoxG"/>
</dbReference>
<gene>
    <name evidence="1" type="ORF">E0D97_05855</name>
</gene>
<dbReference type="OrthoDB" id="7562825at2"/>
<evidence type="ECO:0000313" key="2">
    <source>
        <dbReference type="Proteomes" id="UP000291301"/>
    </source>
</evidence>
<dbReference type="RefSeq" id="WP_131566620.1">
    <property type="nucleotide sequence ID" value="NZ_JAINFK010000004.1"/>
</dbReference>
<dbReference type="SUPFAM" id="SSF103025">
    <property type="entry name" value="Folate-binding domain"/>
    <property type="match status" value="1"/>
</dbReference>
<dbReference type="Proteomes" id="UP000291301">
    <property type="component" value="Unassembled WGS sequence"/>
</dbReference>
<dbReference type="EMBL" id="SJST01000002">
    <property type="protein sequence ID" value="TCD15070.1"/>
    <property type="molecule type" value="Genomic_DNA"/>
</dbReference>
<dbReference type="Pfam" id="PF04268">
    <property type="entry name" value="SoxG"/>
    <property type="match status" value="1"/>
</dbReference>
<protein>
    <submittedName>
        <fullName evidence="1">Sarcosine oxidase subunit gamma</fullName>
    </submittedName>
</protein>
<evidence type="ECO:0000313" key="1">
    <source>
        <dbReference type="EMBL" id="TCD15070.1"/>
    </source>
</evidence>
<proteinExistence type="predicted"/>
<accession>A0A4R0PC88</accession>
<dbReference type="InterPro" id="IPR027266">
    <property type="entry name" value="TrmE/GcvT-like"/>
</dbReference>
<comment type="caution">
    <text evidence="1">The sequence shown here is derived from an EMBL/GenBank/DDBJ whole genome shotgun (WGS) entry which is preliminary data.</text>
</comment>
<dbReference type="Gene3D" id="3.30.1360.120">
    <property type="entry name" value="Probable tRNA modification gtpase trme, domain 1"/>
    <property type="match status" value="1"/>
</dbReference>
<dbReference type="Gene3D" id="3.30.70.1520">
    <property type="entry name" value="Heterotetrameric sarcosine oxidase"/>
    <property type="match status" value="1"/>
</dbReference>
<organism evidence="1 2">
    <name type="scientific">Oricola cellulosilytica</name>
    <dbReference type="NCBI Taxonomy" id="1429082"/>
    <lineage>
        <taxon>Bacteria</taxon>
        <taxon>Pseudomonadati</taxon>
        <taxon>Pseudomonadota</taxon>
        <taxon>Alphaproteobacteria</taxon>
        <taxon>Hyphomicrobiales</taxon>
        <taxon>Ahrensiaceae</taxon>
        <taxon>Oricola</taxon>
    </lineage>
</organism>
<keyword evidence="2" id="KW-1185">Reference proteome</keyword>
<reference evidence="1 2" key="1">
    <citation type="journal article" date="2015" name="Antonie Van Leeuwenhoek">
        <title>Oricola cellulosilytica gen. nov., sp. nov., a cellulose-degrading bacterium of the family Phyllobacteriaceae isolated from surface seashore water, and emended descriptions of Mesorhizobium loti and Phyllobacterium myrsinacearum.</title>
        <authorList>
            <person name="Hameed A."/>
            <person name="Shahina M."/>
            <person name="Lai W.A."/>
            <person name="Lin S.Y."/>
            <person name="Young L.S."/>
            <person name="Liu Y.C."/>
            <person name="Hsu Y.H."/>
            <person name="Young C.C."/>
        </authorList>
    </citation>
    <scope>NUCLEOTIDE SEQUENCE [LARGE SCALE GENOMIC DNA]</scope>
    <source>
        <strain evidence="1 2">KCTC 52183</strain>
    </source>
</reference>